<evidence type="ECO:0000256" key="3">
    <source>
        <dbReference type="ARBA" id="ARBA00022737"/>
    </source>
</evidence>
<dbReference type="PROSITE" id="PS51375">
    <property type="entry name" value="PPR"/>
    <property type="match status" value="4"/>
</dbReference>
<dbReference type="InterPro" id="IPR019572">
    <property type="entry name" value="UBA_E1_SCCH"/>
</dbReference>
<dbReference type="Pfam" id="PF13812">
    <property type="entry name" value="PPR_3"/>
    <property type="match status" value="1"/>
</dbReference>
<reference evidence="8" key="1">
    <citation type="submission" date="2021-02" db="EMBL/GenBank/DDBJ databases">
        <authorList>
            <person name="Dougan E. K."/>
            <person name="Rhodes N."/>
            <person name="Thang M."/>
            <person name="Chan C."/>
        </authorList>
    </citation>
    <scope>NUCLEOTIDE SEQUENCE</scope>
</reference>
<dbReference type="InterPro" id="IPR002885">
    <property type="entry name" value="PPR_rpt"/>
</dbReference>
<evidence type="ECO:0000256" key="2">
    <source>
        <dbReference type="ARBA" id="ARBA00005673"/>
    </source>
</evidence>
<evidence type="ECO:0000313" key="9">
    <source>
        <dbReference type="Proteomes" id="UP000654075"/>
    </source>
</evidence>
<name>A0A813HS86_POLGL</name>
<evidence type="ECO:0000256" key="1">
    <source>
        <dbReference type="ARBA" id="ARBA00004906"/>
    </source>
</evidence>
<dbReference type="Gene3D" id="1.25.40.10">
    <property type="entry name" value="Tetratricopeptide repeat domain"/>
    <property type="match status" value="3"/>
</dbReference>
<dbReference type="InterPro" id="IPR011990">
    <property type="entry name" value="TPR-like_helical_dom_sf"/>
</dbReference>
<dbReference type="PANTHER" id="PTHR47936:SF1">
    <property type="entry name" value="PENTATRICOPEPTIDE REPEAT-CONTAINING PROTEIN GUN1, CHLOROPLASTIC"/>
    <property type="match status" value="1"/>
</dbReference>
<comment type="caution">
    <text evidence="8">The sequence shown here is derived from an EMBL/GenBank/DDBJ whole genome shotgun (WGS) entry which is preliminary data.</text>
</comment>
<dbReference type="Pfam" id="PF01535">
    <property type="entry name" value="PPR"/>
    <property type="match status" value="1"/>
</dbReference>
<dbReference type="PANTHER" id="PTHR47936">
    <property type="entry name" value="PPR_LONG DOMAIN-CONTAINING PROTEIN"/>
    <property type="match status" value="1"/>
</dbReference>
<dbReference type="Pfam" id="PF13041">
    <property type="entry name" value="PPR_2"/>
    <property type="match status" value="2"/>
</dbReference>
<dbReference type="Pfam" id="PF10585">
    <property type="entry name" value="UBA_E1_SCCH"/>
    <property type="match status" value="1"/>
</dbReference>
<dbReference type="PROSITE" id="PS00865">
    <property type="entry name" value="UBIQUITIN_ACTIVAT_2"/>
    <property type="match status" value="1"/>
</dbReference>
<feature type="repeat" description="PPR" evidence="4">
    <location>
        <begin position="581"/>
        <end position="615"/>
    </location>
</feature>
<feature type="domain" description="Ubiquitin-activating enzyme SCCH" evidence="7">
    <location>
        <begin position="207"/>
        <end position="284"/>
    </location>
</feature>
<dbReference type="Pfam" id="PF00899">
    <property type="entry name" value="ThiF"/>
    <property type="match status" value="1"/>
</dbReference>
<evidence type="ECO:0000259" key="7">
    <source>
        <dbReference type="Pfam" id="PF10585"/>
    </source>
</evidence>
<organism evidence="8 9">
    <name type="scientific">Polarella glacialis</name>
    <name type="common">Dinoflagellate</name>
    <dbReference type="NCBI Taxonomy" id="89957"/>
    <lineage>
        <taxon>Eukaryota</taxon>
        <taxon>Sar</taxon>
        <taxon>Alveolata</taxon>
        <taxon>Dinophyceae</taxon>
        <taxon>Suessiales</taxon>
        <taxon>Suessiaceae</taxon>
        <taxon>Polarella</taxon>
    </lineage>
</organism>
<dbReference type="Gene3D" id="1.10.10.2660">
    <property type="entry name" value="Ubiquitin-activating enzyme E1, SCCH domain"/>
    <property type="match status" value="1"/>
</dbReference>
<keyword evidence="9" id="KW-1185">Reference proteome</keyword>
<dbReference type="GO" id="GO:0016567">
    <property type="term" value="P:protein ubiquitination"/>
    <property type="evidence" value="ECO:0007669"/>
    <property type="project" value="UniProtKB-UniPathway"/>
</dbReference>
<feature type="repeat" description="PPR" evidence="4">
    <location>
        <begin position="511"/>
        <end position="545"/>
    </location>
</feature>
<dbReference type="OrthoDB" id="10252231at2759"/>
<feature type="repeat" description="PPR" evidence="4">
    <location>
        <begin position="338"/>
        <end position="372"/>
    </location>
</feature>
<sequence>MEALPSEQPMDCDPSGSRYDSLAAVYGHAFCQKLQKLKYFMVGCGALGCEFMKNFALNGVCCGEGGMLTVTDADRIEMSNLTRQFLFREHNVGHPKSVAASKMAKVMNPGMNVKALEMFVGPKTEDSFDDDFWIGQDGICNALDNMEARFYVDDQCVKYEKSLLESGTMGPAGNVDPVIPFKTVTYRDGGQADEGGGIPMCTLRNFPHLPDHCIEWARDQFELLFVKSVKQMHKFAEDPGTFIADRSSSTDDAQSIFEVRGLLSLLRAAAAPSVQSAGQMAFGKCQAVATGACAPEDRQLQPDVVSFDSAASACGLGHQWPMVLGLLQEMSRHQLAPSVVTYNTALSACERVQQWAVAVALMQELRTEQLQPDVITYSSLISALGKAHRWRQALGLFASMKSNRVVPNVVTYSAAVQSCEDLPSARRLLEEMRSMQLAPNQVTYNAILGVCARGARWAEALQILVEAWSGHARASDAFMCNGAAAACARAGRWQFVLGLLEAARRWNHVPDVTSYNTAISACERGEEWPKALQVFCEMRSRHVEPDVISYSNAISAAQRGFCWSIALELLADMRVRHLEPNLITFNSAICATATARRWEDALVLLSELQRENLPPDERSYRPTLDAMWAEGLQREAVALYRRAEGLGLSFTGG</sequence>
<proteinExistence type="inferred from homology"/>
<dbReference type="GO" id="GO:0008641">
    <property type="term" value="F:ubiquitin-like modifier activating enzyme activity"/>
    <property type="evidence" value="ECO:0007669"/>
    <property type="project" value="InterPro"/>
</dbReference>
<feature type="domain" description="THIF-type NAD/FAD binding fold" evidence="6">
    <location>
        <begin position="23"/>
        <end position="310"/>
    </location>
</feature>
<feature type="repeat" description="PPR" evidence="4">
    <location>
        <begin position="373"/>
        <end position="407"/>
    </location>
</feature>
<dbReference type="InterPro" id="IPR035985">
    <property type="entry name" value="Ubiquitin-activating_enz"/>
</dbReference>
<dbReference type="InterPro" id="IPR042063">
    <property type="entry name" value="Ubi_acti_E1_SCCH"/>
</dbReference>
<evidence type="ECO:0000256" key="5">
    <source>
        <dbReference type="PROSITE-ProRule" id="PRU10132"/>
    </source>
</evidence>
<dbReference type="InterPro" id="IPR033127">
    <property type="entry name" value="UBQ-activ_enz_E1_Cys_AS"/>
</dbReference>
<comment type="similarity">
    <text evidence="2">Belongs to the ubiquitin-activating E1 family.</text>
</comment>
<gene>
    <name evidence="8" type="ORF">PGLA1383_LOCUS55242</name>
</gene>
<dbReference type="AlphaFoldDB" id="A0A813HS86"/>
<evidence type="ECO:0000256" key="4">
    <source>
        <dbReference type="PROSITE-ProRule" id="PRU00708"/>
    </source>
</evidence>
<keyword evidence="3" id="KW-0677">Repeat</keyword>
<dbReference type="Gene3D" id="3.40.50.720">
    <property type="entry name" value="NAD(P)-binding Rossmann-like Domain"/>
    <property type="match status" value="1"/>
</dbReference>
<evidence type="ECO:0000313" key="8">
    <source>
        <dbReference type="EMBL" id="CAE8640368.1"/>
    </source>
</evidence>
<comment type="pathway">
    <text evidence="1">Protein modification; protein ubiquitination.</text>
</comment>
<protein>
    <submittedName>
        <fullName evidence="8">Uncharacterized protein</fullName>
    </submittedName>
</protein>
<evidence type="ECO:0000259" key="6">
    <source>
        <dbReference type="Pfam" id="PF00899"/>
    </source>
</evidence>
<feature type="active site" description="Glycyl thioester intermediate" evidence="5">
    <location>
        <position position="201"/>
    </location>
</feature>
<dbReference type="EMBL" id="CAJNNV010032570">
    <property type="protein sequence ID" value="CAE8640368.1"/>
    <property type="molecule type" value="Genomic_DNA"/>
</dbReference>
<accession>A0A813HS86</accession>
<dbReference type="InterPro" id="IPR000594">
    <property type="entry name" value="ThiF_NAD_FAD-bd"/>
</dbReference>
<dbReference type="UniPathway" id="UPA00143"/>
<dbReference type="NCBIfam" id="TIGR00756">
    <property type="entry name" value="PPR"/>
    <property type="match status" value="3"/>
</dbReference>
<dbReference type="Proteomes" id="UP000654075">
    <property type="component" value="Unassembled WGS sequence"/>
</dbReference>
<dbReference type="SUPFAM" id="SSF69572">
    <property type="entry name" value="Activating enzymes of the ubiquitin-like proteins"/>
    <property type="match status" value="1"/>
</dbReference>